<feature type="compositionally biased region" description="Low complexity" evidence="2">
    <location>
        <begin position="915"/>
        <end position="926"/>
    </location>
</feature>
<dbReference type="Proteomes" id="UP000644660">
    <property type="component" value="Unassembled WGS sequence"/>
</dbReference>
<dbReference type="SUPFAM" id="SSF48350">
    <property type="entry name" value="GTPase activation domain, GAP"/>
    <property type="match status" value="1"/>
</dbReference>
<dbReference type="InterPro" id="IPR039360">
    <property type="entry name" value="Ras_GTPase"/>
</dbReference>
<organism evidence="5 6">
    <name type="scientific">Maudiozyma barnettii</name>
    <dbReference type="NCBI Taxonomy" id="61262"/>
    <lineage>
        <taxon>Eukaryota</taxon>
        <taxon>Fungi</taxon>
        <taxon>Dikarya</taxon>
        <taxon>Ascomycota</taxon>
        <taxon>Saccharomycotina</taxon>
        <taxon>Saccharomycetes</taxon>
        <taxon>Saccharomycetales</taxon>
        <taxon>Saccharomycetaceae</taxon>
        <taxon>Maudiozyma</taxon>
    </lineage>
</organism>
<dbReference type="CDD" id="cd05137">
    <property type="entry name" value="RasGAP_CLA2_BUD2"/>
    <property type="match status" value="1"/>
</dbReference>
<evidence type="ECO:0000313" key="5">
    <source>
        <dbReference type="EMBL" id="CAB4257159.1"/>
    </source>
</evidence>
<evidence type="ECO:0000256" key="2">
    <source>
        <dbReference type="SAM" id="MobiDB-lite"/>
    </source>
</evidence>
<feature type="region of interest" description="Disordered" evidence="2">
    <location>
        <begin position="1072"/>
        <end position="1095"/>
    </location>
</feature>
<dbReference type="InterPro" id="IPR001936">
    <property type="entry name" value="RasGAP_dom"/>
</dbReference>
<feature type="domain" description="Ras-GAP" evidence="4">
    <location>
        <begin position="525"/>
        <end position="740"/>
    </location>
</feature>
<dbReference type="SMART" id="SM00323">
    <property type="entry name" value="RasGAP"/>
    <property type="match status" value="1"/>
</dbReference>
<dbReference type="PANTHER" id="PTHR10194">
    <property type="entry name" value="RAS GTPASE-ACTIVATING PROTEINS"/>
    <property type="match status" value="1"/>
</dbReference>
<dbReference type="InterPro" id="IPR008936">
    <property type="entry name" value="Rho_GTPase_activation_prot"/>
</dbReference>
<dbReference type="PROSITE" id="PS50004">
    <property type="entry name" value="C2"/>
    <property type="match status" value="1"/>
</dbReference>
<sequence>MSVHHGLDLEAVTMADYTRRIESLGGTFKGEVRWTTNIKLNDWKTHFLEITKTGSLVHSIDKKQMTLSQGSKLSSLSLDDISEGMQEKNKHPVLRNLSGCKLRILKNINGRTKALKNIIKVSEHSNTTNNSSAIYLNVSSESKLLDLFCSLTWWSALKPKGIFDKVTLMKKQKDINNKNAKTVLFSNSDVNVFGPILKNVSLETNKIKTPEMFVHYDSQDDCSYSWFHAAIKLYSDGEVEVFDSTIKHSLFSINIKNLIRSEIRLLDFSLFQDENLLFLGILPQLRKQLNLFDNSEGTTFFNLADGKPLDNLIFDFKNSRTQRDDWLVALKSFAMLEILSLNGSDRSNKLTVSNKFKLTILEADFQTLDFTADDKDVYLHAEIWVWGRMWARTSSIKNENAPFWRDEFSFDELVSIDQLEIRLVQEITEKKSVKPLRYDVLGTFRLRQEDIINDEYQKESRVLVFAEDHKHFQVATLCFKIEHKLDFVLPSVNFTKFQTVLSSVPLNEVTRLLYDNINELTRGSKLDTLSIMTLEFFQSIGKEEVWFQTLMERELSDIDGAVLRNLNNNHSSGHIFSTLFRGNSILTKSTELYFFKVGYEYINLVMKPILNEIIETNESCEIDPAKIALPNDEKKIVLEANYKRLIGWVSKLWKTLYKTSKDLPLEIRSHLKNFRRELEKFCLKDNEEATLNCISGFLFLRFFCPVILNPKLFNITFDHLNDTNRRSLTLICKILLNLSTLKKFGEKEPFMVKVNDFIDENGEDLKDYIDKVTQKKIDFTSTIWNLAETTKSKLKDIAVNQEELKELPVNPFMVDKGLRETQFIKILNTLNKTINTNQLETSHDNEKTQNSQKDIKNSNSVAIGELEFEKLTENNAEIFGDEFMQYLEVDKDENDDRDETVVTSDTVSHGDSKNDINPSSSSSSKNNNMMAQLLQETSLLCFKVERIIRTMSDYEYPLDDMYNNSVYATKLAKSIFYTNRRKIVIDLTNVLLQPNKEYTPMFAGSSKGTKCSSHLFYLLLKDSKFSSDEEDEGGDEEDEEIGINGSDFYMGNTNTSSTRTLSKFANLIKGGSFNENKEDSERTSPSKLTRWFKKK</sequence>
<dbReference type="OrthoDB" id="775356at2759"/>
<name>A0A8H2VKT5_9SACH</name>
<protein>
    <submittedName>
        <fullName evidence="5">Similar to Saccharomyces cerevisiae YKL092C BUD2 GTPase activating factor for Rsr1p/Bud1p required for both axial and bipolar budding patterns</fullName>
    </submittedName>
</protein>
<evidence type="ECO:0000259" key="3">
    <source>
        <dbReference type="PROSITE" id="PS50004"/>
    </source>
</evidence>
<comment type="caution">
    <text evidence="5">The sequence shown here is derived from an EMBL/GenBank/DDBJ whole genome shotgun (WGS) entry which is preliminary data.</text>
</comment>
<keyword evidence="1" id="KW-0343">GTPase activation</keyword>
<evidence type="ECO:0000313" key="6">
    <source>
        <dbReference type="Proteomes" id="UP000644660"/>
    </source>
</evidence>
<feature type="region of interest" description="Disordered" evidence="2">
    <location>
        <begin position="1026"/>
        <end position="1051"/>
    </location>
</feature>
<evidence type="ECO:0000259" key="4">
    <source>
        <dbReference type="PROSITE" id="PS50018"/>
    </source>
</evidence>
<feature type="region of interest" description="Disordered" evidence="2">
    <location>
        <begin position="891"/>
        <end position="926"/>
    </location>
</feature>
<dbReference type="AlphaFoldDB" id="A0A8H2VKT5"/>
<dbReference type="SMART" id="SM00239">
    <property type="entry name" value="C2"/>
    <property type="match status" value="1"/>
</dbReference>
<dbReference type="GO" id="GO:0007165">
    <property type="term" value="P:signal transduction"/>
    <property type="evidence" value="ECO:0007669"/>
    <property type="project" value="UniProtKB-ARBA"/>
</dbReference>
<dbReference type="SUPFAM" id="SSF49562">
    <property type="entry name" value="C2 domain (Calcium/lipid-binding domain, CaLB)"/>
    <property type="match status" value="1"/>
</dbReference>
<dbReference type="CDD" id="cd00030">
    <property type="entry name" value="C2"/>
    <property type="match status" value="1"/>
</dbReference>
<dbReference type="Pfam" id="PF00616">
    <property type="entry name" value="RasGAP"/>
    <property type="match status" value="1"/>
</dbReference>
<evidence type="ECO:0000256" key="1">
    <source>
        <dbReference type="ARBA" id="ARBA00022468"/>
    </source>
</evidence>
<dbReference type="GeneID" id="64860268"/>
<dbReference type="PROSITE" id="PS00509">
    <property type="entry name" value="RAS_GTPASE_ACTIV_1"/>
    <property type="match status" value="1"/>
</dbReference>
<dbReference type="Gene3D" id="1.10.506.10">
    <property type="entry name" value="GTPase Activation - p120gap, domain 1"/>
    <property type="match status" value="1"/>
</dbReference>
<keyword evidence="6" id="KW-1185">Reference proteome</keyword>
<feature type="compositionally biased region" description="Acidic residues" evidence="2">
    <location>
        <begin position="1028"/>
        <end position="1041"/>
    </location>
</feature>
<reference evidence="5 6" key="1">
    <citation type="submission" date="2020-05" db="EMBL/GenBank/DDBJ databases">
        <authorList>
            <person name="Casaregola S."/>
            <person name="Devillers H."/>
            <person name="Grondin C."/>
        </authorList>
    </citation>
    <scope>NUCLEOTIDE SEQUENCE [LARGE SCALE GENOMIC DNA]</scope>
    <source>
        <strain evidence="5 6">CLIB 1767</strain>
    </source>
</reference>
<dbReference type="EMBL" id="CAEFZW010000013">
    <property type="protein sequence ID" value="CAB4257159.1"/>
    <property type="molecule type" value="Genomic_DNA"/>
</dbReference>
<feature type="compositionally biased region" description="Basic and acidic residues" evidence="2">
    <location>
        <begin position="1075"/>
        <end position="1084"/>
    </location>
</feature>
<gene>
    <name evidence="5" type="ORF">KABA2_13S04290</name>
</gene>
<dbReference type="GO" id="GO:0005096">
    <property type="term" value="F:GTPase activator activity"/>
    <property type="evidence" value="ECO:0007669"/>
    <property type="project" value="UniProtKB-KW"/>
</dbReference>
<proteinExistence type="predicted"/>
<dbReference type="InterPro" id="IPR035892">
    <property type="entry name" value="C2_domain_sf"/>
</dbReference>
<dbReference type="PANTHER" id="PTHR10194:SF60">
    <property type="entry name" value="RAS GTPASE-ACTIVATING PROTEIN RASKOL"/>
    <property type="match status" value="1"/>
</dbReference>
<dbReference type="InterPro" id="IPR023152">
    <property type="entry name" value="RasGAP_CS"/>
</dbReference>
<dbReference type="PROSITE" id="PS50018">
    <property type="entry name" value="RAS_GTPASE_ACTIV_2"/>
    <property type="match status" value="1"/>
</dbReference>
<dbReference type="InterPro" id="IPR000008">
    <property type="entry name" value="C2_dom"/>
</dbReference>
<dbReference type="RefSeq" id="XP_041409003.1">
    <property type="nucleotide sequence ID" value="XM_041553069.1"/>
</dbReference>
<feature type="domain" description="C2" evidence="3">
    <location>
        <begin position="337"/>
        <end position="463"/>
    </location>
</feature>
<accession>A0A8H2VKT5</accession>